<evidence type="ECO:0000313" key="3">
    <source>
        <dbReference type="EMBL" id="RPD60795.1"/>
    </source>
</evidence>
<sequence length="293" mass="32364">METIVFKELAGPSAQAEEVKDEYHEGSSRDGSTLLEQQPRHSDHHVTAHLVTDLSFWVAVLFVVGSGVWITNGFFLFLPLVNIGTDNAAAVGWSAFVGGVLFEVGTYMLYVDALNAERKNHETKDSVPSDSQDDAAEKALRRRNTKFRWIGFGSWHDLYFLACFVQLWAITIFCVCTITGLPGVIPGFPDEPPTAITDTLYWTPQVVGAAGFVLSSLLFMLDAQQKWWLPNLLSVRWHVGFWNFVGAVGFTLGGALGYASALSTGVEYQSVLSALWGSWAFLVGSVFQLWRSI</sequence>
<dbReference type="AlphaFoldDB" id="A0A5C2SAA9"/>
<evidence type="ECO:0000313" key="4">
    <source>
        <dbReference type="Proteomes" id="UP000313359"/>
    </source>
</evidence>
<feature type="transmembrane region" description="Helical" evidence="2">
    <location>
        <begin position="158"/>
        <end position="181"/>
    </location>
</feature>
<organism evidence="3 4">
    <name type="scientific">Lentinus tigrinus ALCF2SS1-6</name>
    <dbReference type="NCBI Taxonomy" id="1328759"/>
    <lineage>
        <taxon>Eukaryota</taxon>
        <taxon>Fungi</taxon>
        <taxon>Dikarya</taxon>
        <taxon>Basidiomycota</taxon>
        <taxon>Agaricomycotina</taxon>
        <taxon>Agaricomycetes</taxon>
        <taxon>Polyporales</taxon>
        <taxon>Polyporaceae</taxon>
        <taxon>Lentinus</taxon>
    </lineage>
</organism>
<evidence type="ECO:0000256" key="1">
    <source>
        <dbReference type="SAM" id="MobiDB-lite"/>
    </source>
</evidence>
<dbReference type="STRING" id="1328759.A0A5C2SAA9"/>
<evidence type="ECO:0000256" key="2">
    <source>
        <dbReference type="SAM" id="Phobius"/>
    </source>
</evidence>
<feature type="transmembrane region" description="Helical" evidence="2">
    <location>
        <begin position="201"/>
        <end position="221"/>
    </location>
</feature>
<feature type="region of interest" description="Disordered" evidence="1">
    <location>
        <begin position="17"/>
        <end position="39"/>
    </location>
</feature>
<name>A0A5C2SAA9_9APHY</name>
<feature type="transmembrane region" description="Helical" evidence="2">
    <location>
        <begin position="90"/>
        <end position="110"/>
    </location>
</feature>
<feature type="transmembrane region" description="Helical" evidence="2">
    <location>
        <begin position="271"/>
        <end position="290"/>
    </location>
</feature>
<reference evidence="3" key="1">
    <citation type="journal article" date="2018" name="Genome Biol. Evol.">
        <title>Genomics and development of Lentinus tigrinus, a white-rot wood-decaying mushroom with dimorphic fruiting bodies.</title>
        <authorList>
            <person name="Wu B."/>
            <person name="Xu Z."/>
            <person name="Knudson A."/>
            <person name="Carlson A."/>
            <person name="Chen N."/>
            <person name="Kovaka S."/>
            <person name="LaButti K."/>
            <person name="Lipzen A."/>
            <person name="Pennachio C."/>
            <person name="Riley R."/>
            <person name="Schakwitz W."/>
            <person name="Umezawa K."/>
            <person name="Ohm R.A."/>
            <person name="Grigoriev I.V."/>
            <person name="Nagy L.G."/>
            <person name="Gibbons J."/>
            <person name="Hibbett D."/>
        </authorList>
    </citation>
    <scope>NUCLEOTIDE SEQUENCE [LARGE SCALE GENOMIC DNA]</scope>
    <source>
        <strain evidence="3">ALCF2SS1-6</strain>
    </source>
</reference>
<protein>
    <recommendedName>
        <fullName evidence="5">Integral membrane protein</fullName>
    </recommendedName>
</protein>
<keyword evidence="2" id="KW-0812">Transmembrane</keyword>
<proteinExistence type="predicted"/>
<accession>A0A5C2SAA9</accession>
<keyword evidence="2" id="KW-1133">Transmembrane helix</keyword>
<dbReference type="OrthoDB" id="2603at2759"/>
<feature type="transmembrane region" description="Helical" evidence="2">
    <location>
        <begin position="54"/>
        <end position="78"/>
    </location>
</feature>
<keyword evidence="2" id="KW-0472">Membrane</keyword>
<feature type="compositionally biased region" description="Basic and acidic residues" evidence="1">
    <location>
        <begin position="17"/>
        <end position="28"/>
    </location>
</feature>
<keyword evidence="4" id="KW-1185">Reference proteome</keyword>
<feature type="transmembrane region" description="Helical" evidence="2">
    <location>
        <begin position="241"/>
        <end position="259"/>
    </location>
</feature>
<dbReference type="Proteomes" id="UP000313359">
    <property type="component" value="Unassembled WGS sequence"/>
</dbReference>
<dbReference type="EMBL" id="ML122264">
    <property type="protein sequence ID" value="RPD60795.1"/>
    <property type="molecule type" value="Genomic_DNA"/>
</dbReference>
<evidence type="ECO:0008006" key="5">
    <source>
        <dbReference type="Google" id="ProtNLM"/>
    </source>
</evidence>
<gene>
    <name evidence="3" type="ORF">L227DRAFT_547179</name>
</gene>